<organism evidence="3 4">
    <name type="scientific">Flavobacterium granuli</name>
    <dbReference type="NCBI Taxonomy" id="280093"/>
    <lineage>
        <taxon>Bacteria</taxon>
        <taxon>Pseudomonadati</taxon>
        <taxon>Bacteroidota</taxon>
        <taxon>Flavobacteriia</taxon>
        <taxon>Flavobacteriales</taxon>
        <taxon>Flavobacteriaceae</taxon>
        <taxon>Flavobacterium</taxon>
    </lineage>
</organism>
<dbReference type="PANTHER" id="PTHR34585:SF22">
    <property type="entry name" value="HELIX-TURN-HELIX DOMAIN-CONTAINING PROTEIN"/>
    <property type="match status" value="1"/>
</dbReference>
<reference evidence="2 5" key="3">
    <citation type="submission" date="2018-03" db="EMBL/GenBank/DDBJ databases">
        <title>Genomic Encyclopedia of Archaeal and Bacterial Type Strains, Phase II (KMG-II): from individual species to whole genera.</title>
        <authorList>
            <person name="Goeker M."/>
        </authorList>
    </citation>
    <scope>NUCLEOTIDE SEQUENCE [LARGE SCALE GENOMIC DNA]</scope>
    <source>
        <strain evidence="2 5">DSM 17797</strain>
    </source>
</reference>
<dbReference type="EMBL" id="PVUB01000006">
    <property type="protein sequence ID" value="PRZ22830.1"/>
    <property type="molecule type" value="Genomic_DNA"/>
</dbReference>
<dbReference type="SUPFAM" id="SSF46955">
    <property type="entry name" value="Putative DNA-binding domain"/>
    <property type="match status" value="1"/>
</dbReference>
<evidence type="ECO:0000313" key="3">
    <source>
        <dbReference type="EMBL" id="SHH27014.1"/>
    </source>
</evidence>
<dbReference type="EMBL" id="FQWO01000010">
    <property type="protein sequence ID" value="SHH27014.1"/>
    <property type="molecule type" value="Genomic_DNA"/>
</dbReference>
<reference evidence="4" key="2">
    <citation type="submission" date="2016-11" db="EMBL/GenBank/DDBJ databases">
        <authorList>
            <person name="Varghese N."/>
            <person name="Submissions S."/>
        </authorList>
    </citation>
    <scope>NUCLEOTIDE SEQUENCE [LARGE SCALE GENOMIC DNA]</scope>
    <source>
        <strain evidence="4">DSM 19729</strain>
    </source>
</reference>
<dbReference type="RefSeq" id="WP_072944926.1">
    <property type="nucleotide sequence ID" value="NZ_FQWO01000010.1"/>
</dbReference>
<evidence type="ECO:0000313" key="2">
    <source>
        <dbReference type="EMBL" id="PRZ22830.1"/>
    </source>
</evidence>
<protein>
    <submittedName>
        <fullName evidence="3">Helix-turn-helix domain-containing protein</fullName>
    </submittedName>
    <submittedName>
        <fullName evidence="2">Helix-turn-helix protein</fullName>
    </submittedName>
</protein>
<evidence type="ECO:0000259" key="1">
    <source>
        <dbReference type="Pfam" id="PF12728"/>
    </source>
</evidence>
<feature type="domain" description="Helix-turn-helix" evidence="1">
    <location>
        <begin position="52"/>
        <end position="101"/>
    </location>
</feature>
<dbReference type="InterPro" id="IPR041657">
    <property type="entry name" value="HTH_17"/>
</dbReference>
<dbReference type="Proteomes" id="UP000184384">
    <property type="component" value="Unassembled WGS sequence"/>
</dbReference>
<accession>A0A1M5RL40</accession>
<sequence>MALESNSSTNTTKNRMYREQLITMEDLNEFRTLLLNDLKGIIQSKPLQQKQWLKSNEVRKLLNISPGTLQNLRINGTLTYTKIGGIMYYDQTDIEKLLNGNKVNALPTLFK</sequence>
<dbReference type="AlphaFoldDB" id="A0A1M5RL40"/>
<name>A0A1M5RL40_9FLAO</name>
<dbReference type="PANTHER" id="PTHR34585">
    <property type="match status" value="1"/>
</dbReference>
<dbReference type="Pfam" id="PF12728">
    <property type="entry name" value="HTH_17"/>
    <property type="match status" value="1"/>
</dbReference>
<gene>
    <name evidence="2" type="ORF">BC624_10678</name>
    <name evidence="3" type="ORF">SAMN05443373_11044</name>
</gene>
<evidence type="ECO:0000313" key="5">
    <source>
        <dbReference type="Proteomes" id="UP000237771"/>
    </source>
</evidence>
<dbReference type="STRING" id="280093.SAMN05443373_11044"/>
<evidence type="ECO:0000313" key="4">
    <source>
        <dbReference type="Proteomes" id="UP000184384"/>
    </source>
</evidence>
<reference evidence="3" key="1">
    <citation type="submission" date="2016-11" db="EMBL/GenBank/DDBJ databases">
        <authorList>
            <person name="Jaros S."/>
            <person name="Januszkiewicz K."/>
            <person name="Wedrychowicz H."/>
        </authorList>
    </citation>
    <scope>NUCLEOTIDE SEQUENCE [LARGE SCALE GENOMIC DNA]</scope>
    <source>
        <strain evidence="3">DSM 19729</strain>
    </source>
</reference>
<proteinExistence type="predicted"/>
<dbReference type="InterPro" id="IPR009061">
    <property type="entry name" value="DNA-bd_dom_put_sf"/>
</dbReference>
<keyword evidence="5" id="KW-1185">Reference proteome</keyword>
<dbReference type="Proteomes" id="UP000237771">
    <property type="component" value="Unassembled WGS sequence"/>
</dbReference>